<proteinExistence type="predicted"/>
<organism evidence="1 2">
    <name type="scientific">Micromonospora nigra</name>
    <dbReference type="NCBI Taxonomy" id="145857"/>
    <lineage>
        <taxon>Bacteria</taxon>
        <taxon>Bacillati</taxon>
        <taxon>Actinomycetota</taxon>
        <taxon>Actinomycetes</taxon>
        <taxon>Micromonosporales</taxon>
        <taxon>Micromonosporaceae</taxon>
        <taxon>Micromonospora</taxon>
    </lineage>
</organism>
<reference evidence="1 2" key="1">
    <citation type="submission" date="2016-06" db="EMBL/GenBank/DDBJ databases">
        <authorList>
            <person name="Kjaerup R.B."/>
            <person name="Dalgaard T.S."/>
            <person name="Juul-Madsen H.R."/>
        </authorList>
    </citation>
    <scope>NUCLEOTIDE SEQUENCE [LARGE SCALE GENOMIC DNA]</scope>
    <source>
        <strain evidence="1 2">DSM 43818</strain>
    </source>
</reference>
<dbReference type="Proteomes" id="UP000199699">
    <property type="component" value="Unassembled WGS sequence"/>
</dbReference>
<accession>A0A1C6R7S3</accession>
<keyword evidence="2" id="KW-1185">Reference proteome</keyword>
<dbReference type="STRING" id="145857.GA0070616_0070"/>
<protein>
    <submittedName>
        <fullName evidence="1">Uncharacterized protein</fullName>
    </submittedName>
</protein>
<gene>
    <name evidence="1" type="ORF">GA0070616_0070</name>
</gene>
<sequence length="52" mass="5345">MILAIDSAADTVSVFRAPVWDLIATKAQEAAALTGATALILDGRELFAPATS</sequence>
<dbReference type="AlphaFoldDB" id="A0A1C6R7S3"/>
<dbReference type="EMBL" id="FMHT01000002">
    <property type="protein sequence ID" value="SCL12937.1"/>
    <property type="molecule type" value="Genomic_DNA"/>
</dbReference>
<evidence type="ECO:0000313" key="1">
    <source>
        <dbReference type="EMBL" id="SCL12937.1"/>
    </source>
</evidence>
<name>A0A1C6R7S3_9ACTN</name>
<evidence type="ECO:0000313" key="2">
    <source>
        <dbReference type="Proteomes" id="UP000199699"/>
    </source>
</evidence>